<dbReference type="PANTHER" id="PTHR19331">
    <property type="entry name" value="SCAVENGER RECEPTOR DOMAIN-CONTAINING"/>
    <property type="match status" value="1"/>
</dbReference>
<evidence type="ECO:0000256" key="8">
    <source>
        <dbReference type="ARBA" id="ARBA00022989"/>
    </source>
</evidence>
<feature type="disulfide bond" evidence="12">
    <location>
        <begin position="616"/>
        <end position="626"/>
    </location>
</feature>
<dbReference type="FunFam" id="3.10.250.10:FF:000006">
    <property type="entry name" value="neurotrypsin isoform X2"/>
    <property type="match status" value="1"/>
</dbReference>
<dbReference type="GO" id="GO:0005737">
    <property type="term" value="C:cytoplasm"/>
    <property type="evidence" value="ECO:0007669"/>
    <property type="project" value="UniProtKB-ARBA"/>
</dbReference>
<dbReference type="GO" id="GO:0005886">
    <property type="term" value="C:plasma membrane"/>
    <property type="evidence" value="ECO:0007669"/>
    <property type="project" value="UniProtKB-SubCell"/>
</dbReference>
<feature type="disulfide bond" evidence="12">
    <location>
        <begin position="825"/>
        <end position="835"/>
    </location>
</feature>
<feature type="transmembrane region" description="Helical" evidence="15">
    <location>
        <begin position="975"/>
        <end position="998"/>
    </location>
</feature>
<dbReference type="GO" id="GO:0033038">
    <property type="term" value="F:bitter taste receptor activity"/>
    <property type="evidence" value="ECO:0007669"/>
    <property type="project" value="InterPro"/>
</dbReference>
<dbReference type="GO" id="GO:0004930">
    <property type="term" value="F:G protein-coupled receptor activity"/>
    <property type="evidence" value="ECO:0007669"/>
    <property type="project" value="InterPro"/>
</dbReference>
<evidence type="ECO:0000256" key="1">
    <source>
        <dbReference type="ARBA" id="ARBA00004251"/>
    </source>
</evidence>
<feature type="disulfide bond" evidence="12">
    <location>
        <begin position="334"/>
        <end position="395"/>
    </location>
</feature>
<feature type="transmembrane region" description="Helical" evidence="15">
    <location>
        <begin position="226"/>
        <end position="249"/>
    </location>
</feature>
<comment type="caution">
    <text evidence="18">The sequence shown here is derived from an EMBL/GenBank/DDBJ whole genome shotgun (WGS) entry which is preliminary data.</text>
</comment>
<comment type="subcellular location">
    <subcellularLocation>
        <location evidence="1">Cell membrane</location>
        <topology evidence="1">Single-pass type I membrane protein</topology>
    </subcellularLocation>
    <subcellularLocation>
        <location evidence="2">Secreted</location>
    </subcellularLocation>
</comment>
<dbReference type="FunFam" id="3.10.250.10:FF:000012">
    <property type="entry name" value="CD163 molecule like 1"/>
    <property type="match status" value="1"/>
</dbReference>
<evidence type="ECO:0000256" key="2">
    <source>
        <dbReference type="ARBA" id="ARBA00004613"/>
    </source>
</evidence>
<sequence>MVTSFALLCLSIAIIESMAGILGNGMILAACSLSCIGSKTWSPYDMIVIFLSSSRFILQSWTTLDFFMSIFYETVNYKENVYIVSKIMFTFLTYSSLWFGAWLSVFYCIKVTSFTQPFFTWLKQRFARLVPWMLLTSCLCSITAAIPFAWDVYGGHNNFTAPSSLTNSSAMRTTRKDTLGILILLSNIGIAAIPFAWDVYGGHNNFTAPSSLTNSSAMRTTRKDTLGILILLSNIGIVTYPLCIMLMIGKSEMLHILWAELVVKYRIKMLYGRYGIIMIKLCLFCNLALSGGADELRLSNGTVPCSGRVEVKHDEEWGTVCDGDWTIKDAEVVCKQLQCGYAVKALNRAPFGQGTGPTWLYRVDCHGDEPALWNCTHTGWGAFTCPHYFDIGVICSGYGGYRLANGSTTCSGRVELLHGGTWGTLCDYLWDLPAANILCQQLDCGVALLIPSGQSFGEGNGSVWNGTFSCQKNGSRLRDCPVRALGHDECPAGKEARVTCSGCPGGRLVNGTTCSGIVEIRHGDTWGRLCQSHWNLQAASVLCHQLNCGYAKSIQMEDGFVAEMGLYGEMLFTVKGQSPACGTVLKQLRCGTAEKAYYPPKSERGMGLVGLRSVQCTGNETQLMLCNTSHYQTVPTGVSEDVGVICSGSRQMRLVNGTNHCAGRVELYHHGIWGTICDDNWDLSDANVVCKQLGCGHAIEAFVSAHYGEGSGQIWLDDVNCTGDESDLWACPSRPWGQHNCQHKEDAGVLCSDFLALRLVNGNDCAGRVEVFYNGTWGSVCSNSMSQLTTATMCKHLGCGDEGEIEIDFRYGRGSGPTWLDHIECTEQRSSLWQCQSDPWDPQSCNNRAEETHITCIDRDKLRVMGGEDECSGRVEMWHQGSWGTICDDSWDMADANVVCRQLGCGSAVSALSEAAFGEGTGPIWLEKVHCKGTELSLWDCPAKPLFGKNCDHKEDAAVNCSDRPRRPATGSTRLSVPVILCIILGTLLCLVLAILAGQIRRARAQQRGGSLRTGSKLSYNPFSEAVYEEIDYNLMREKQGMTLLSDSYPESSKPKEQFYRVDSDEENHPRATQVELNTCTVPETSPLPENALEDGYDDATEAPGPRDASLSGQNEQDIIGIPGGSDRNKDSWTDWTPRNRTAEAERTSSPALEDTDYDDIEELGH</sequence>
<evidence type="ECO:0000256" key="10">
    <source>
        <dbReference type="ARBA" id="ARBA00023157"/>
    </source>
</evidence>
<dbReference type="InterPro" id="IPR007960">
    <property type="entry name" value="TAS2R"/>
</dbReference>
<feature type="compositionally biased region" description="Acidic residues" evidence="14">
    <location>
        <begin position="1092"/>
        <end position="1101"/>
    </location>
</feature>
<feature type="domain" description="SRCR" evidence="17">
    <location>
        <begin position="296"/>
        <end position="396"/>
    </location>
</feature>
<keyword evidence="11" id="KW-0325">Glycoprotein</keyword>
<dbReference type="SUPFAM" id="SSF56487">
    <property type="entry name" value="SRCR-like"/>
    <property type="match status" value="7"/>
</dbReference>
<feature type="compositionally biased region" description="Acidic residues" evidence="14">
    <location>
        <begin position="1154"/>
        <end position="1166"/>
    </location>
</feature>
<evidence type="ECO:0000256" key="7">
    <source>
        <dbReference type="ARBA" id="ARBA00022737"/>
    </source>
</evidence>
<feature type="disulfide bond" evidence="12">
    <location>
        <begin position="690"/>
        <end position="751"/>
    </location>
</feature>
<dbReference type="SMART" id="SM00202">
    <property type="entry name" value="SR"/>
    <property type="match status" value="6"/>
</dbReference>
<feature type="domain" description="SRCR" evidence="17">
    <location>
        <begin position="652"/>
        <end position="752"/>
    </location>
</feature>
<dbReference type="PANTHER" id="PTHR19331:SF465">
    <property type="entry name" value="EGG PEPTIDE SPERACT RECEPTOR"/>
    <property type="match status" value="1"/>
</dbReference>
<feature type="disulfide bond" evidence="12">
    <location>
        <begin position="439"/>
        <end position="500"/>
    </location>
</feature>
<dbReference type="GO" id="GO:0005576">
    <property type="term" value="C:extracellular region"/>
    <property type="evidence" value="ECO:0007669"/>
    <property type="project" value="UniProtKB-SubCell"/>
</dbReference>
<keyword evidence="9 15" id="KW-0472">Membrane</keyword>
<keyword evidence="7" id="KW-0677">Repeat</keyword>
<evidence type="ECO:0000256" key="16">
    <source>
        <dbReference type="SAM" id="SignalP"/>
    </source>
</evidence>
<evidence type="ECO:0000256" key="12">
    <source>
        <dbReference type="PROSITE-ProRule" id="PRU00196"/>
    </source>
</evidence>
<feature type="disulfide bond" evidence="12">
    <location>
        <begin position="426"/>
        <end position="490"/>
    </location>
</feature>
<keyword evidence="4" id="KW-0964">Secreted</keyword>
<feature type="domain" description="SRCR" evidence="17">
    <location>
        <begin position="862"/>
        <end position="962"/>
    </location>
</feature>
<evidence type="ECO:0000313" key="19">
    <source>
        <dbReference type="Proteomes" id="UP000269221"/>
    </source>
</evidence>
<proteinExistence type="inferred from homology"/>
<dbReference type="STRING" id="333673.A0A3M0K316"/>
<feature type="disulfide bond" evidence="12">
    <location>
        <begin position="931"/>
        <end position="941"/>
    </location>
</feature>
<feature type="chain" id="PRO_5018087099" description="SRCR domain-containing protein" evidence="16">
    <location>
        <begin position="20"/>
        <end position="1166"/>
    </location>
</feature>
<feature type="signal peptide" evidence="16">
    <location>
        <begin position="1"/>
        <end position="19"/>
    </location>
</feature>
<feature type="domain" description="SRCR" evidence="17">
    <location>
        <begin position="401"/>
        <end position="501"/>
    </location>
</feature>
<dbReference type="PROSITE" id="PS50287">
    <property type="entry name" value="SRCR_2"/>
    <property type="match status" value="6"/>
</dbReference>
<gene>
    <name evidence="18" type="ORF">DUI87_17040</name>
</gene>
<dbReference type="AlphaFoldDB" id="A0A3M0K316"/>
<feature type="disulfide bond" evidence="12">
    <location>
        <begin position="470"/>
        <end position="480"/>
    </location>
</feature>
<dbReference type="Proteomes" id="UP000269221">
    <property type="component" value="Unassembled WGS sequence"/>
</dbReference>
<evidence type="ECO:0000256" key="14">
    <source>
        <dbReference type="SAM" id="MobiDB-lite"/>
    </source>
</evidence>
<keyword evidence="19" id="KW-1185">Reference proteome</keyword>
<feature type="disulfide bond" evidence="12">
    <location>
        <begin position="321"/>
        <end position="385"/>
    </location>
</feature>
<dbReference type="Gene3D" id="3.10.250.10">
    <property type="entry name" value="SRCR-like domain"/>
    <property type="match status" value="7"/>
</dbReference>
<keyword evidence="10 12" id="KW-1015">Disulfide bond</keyword>
<feature type="transmembrane region" description="Helical" evidence="15">
    <location>
        <begin position="179"/>
        <end position="197"/>
    </location>
</feature>
<evidence type="ECO:0000256" key="15">
    <source>
        <dbReference type="SAM" id="Phobius"/>
    </source>
</evidence>
<dbReference type="EMBL" id="QRBI01000120">
    <property type="protein sequence ID" value="RMC07566.1"/>
    <property type="molecule type" value="Genomic_DNA"/>
</dbReference>
<evidence type="ECO:0000313" key="18">
    <source>
        <dbReference type="EMBL" id="RMC07566.1"/>
    </source>
</evidence>
<evidence type="ECO:0000256" key="13">
    <source>
        <dbReference type="RuleBase" id="RU004423"/>
    </source>
</evidence>
<dbReference type="InterPro" id="IPR001190">
    <property type="entry name" value="SRCR"/>
</dbReference>
<dbReference type="FunFam" id="3.10.250.10:FF:000004">
    <property type="entry name" value="Scavenger receptor cysteine-rich type 1 protein M130"/>
    <property type="match status" value="1"/>
</dbReference>
<keyword evidence="3" id="KW-1003">Cell membrane</keyword>
<protein>
    <recommendedName>
        <fullName evidence="17">SRCR domain-containing protein</fullName>
    </recommendedName>
</protein>
<dbReference type="Pfam" id="PF05296">
    <property type="entry name" value="TAS2R"/>
    <property type="match status" value="1"/>
</dbReference>
<name>A0A3M0K316_HIRRU</name>
<evidence type="ECO:0000256" key="9">
    <source>
        <dbReference type="ARBA" id="ARBA00023136"/>
    </source>
</evidence>
<comment type="caution">
    <text evidence="12">Lacks conserved residue(s) required for the propagation of feature annotation.</text>
</comment>
<comment type="similarity">
    <text evidence="13">Belongs to the G-protein coupled receptor T2R family.</text>
</comment>
<dbReference type="OrthoDB" id="536948at2759"/>
<evidence type="ECO:0000259" key="17">
    <source>
        <dbReference type="PROSITE" id="PS50287"/>
    </source>
</evidence>
<organism evidence="18 19">
    <name type="scientific">Hirundo rustica rustica</name>
    <dbReference type="NCBI Taxonomy" id="333673"/>
    <lineage>
        <taxon>Eukaryota</taxon>
        <taxon>Metazoa</taxon>
        <taxon>Chordata</taxon>
        <taxon>Craniata</taxon>
        <taxon>Vertebrata</taxon>
        <taxon>Euteleostomi</taxon>
        <taxon>Archelosauria</taxon>
        <taxon>Archosauria</taxon>
        <taxon>Dinosauria</taxon>
        <taxon>Saurischia</taxon>
        <taxon>Theropoda</taxon>
        <taxon>Coelurosauria</taxon>
        <taxon>Aves</taxon>
        <taxon>Neognathae</taxon>
        <taxon>Neoaves</taxon>
        <taxon>Telluraves</taxon>
        <taxon>Australaves</taxon>
        <taxon>Passeriformes</taxon>
        <taxon>Sylvioidea</taxon>
        <taxon>Hirundinidae</taxon>
        <taxon>Hirundo</taxon>
    </lineage>
</organism>
<evidence type="ECO:0000256" key="6">
    <source>
        <dbReference type="ARBA" id="ARBA00022729"/>
    </source>
</evidence>
<keyword evidence="8 15" id="KW-1133">Transmembrane helix</keyword>
<feature type="compositionally biased region" description="Basic and acidic residues" evidence="14">
    <location>
        <begin position="1053"/>
        <end position="1070"/>
    </location>
</feature>
<feature type="disulfide bond" evidence="12">
    <location>
        <begin position="365"/>
        <end position="375"/>
    </location>
</feature>
<evidence type="ECO:0000256" key="4">
    <source>
        <dbReference type="ARBA" id="ARBA00022525"/>
    </source>
</evidence>
<feature type="domain" description="SRCR" evidence="17">
    <location>
        <begin position="757"/>
        <end position="857"/>
    </location>
</feature>
<reference evidence="18 19" key="1">
    <citation type="submission" date="2018-07" db="EMBL/GenBank/DDBJ databases">
        <title>A high quality draft genome assembly of the barn swallow (H. rustica rustica).</title>
        <authorList>
            <person name="Formenti G."/>
            <person name="Chiara M."/>
            <person name="Poveda L."/>
            <person name="Francoijs K.-J."/>
            <person name="Bonisoli-Alquati A."/>
            <person name="Canova L."/>
            <person name="Gianfranceschi L."/>
            <person name="Horner D.S."/>
            <person name="Saino N."/>
        </authorList>
    </citation>
    <scope>NUCLEOTIDE SEQUENCE [LARGE SCALE GENOMIC DNA]</scope>
    <source>
        <strain evidence="18">Chelidonia</strain>
        <tissue evidence="18">Blood</tissue>
    </source>
</reference>
<feature type="disulfide bond" evidence="12">
    <location>
        <begin position="781"/>
        <end position="845"/>
    </location>
</feature>
<feature type="compositionally biased region" description="Polar residues" evidence="14">
    <location>
        <begin position="1075"/>
        <end position="1084"/>
    </location>
</feature>
<feature type="domain" description="SRCR" evidence="17">
    <location>
        <begin position="506"/>
        <end position="647"/>
    </location>
</feature>
<keyword evidence="5 15" id="KW-0812">Transmembrane</keyword>
<keyword evidence="6 16" id="KW-0732">Signal</keyword>
<feature type="disulfide bond" evidence="12">
    <location>
        <begin position="900"/>
        <end position="961"/>
    </location>
</feature>
<feature type="transmembrane region" description="Helical" evidence="15">
    <location>
        <begin position="87"/>
        <end position="109"/>
    </location>
</feature>
<feature type="disulfide bond" evidence="12">
    <location>
        <begin position="721"/>
        <end position="731"/>
    </location>
</feature>
<evidence type="ECO:0000256" key="3">
    <source>
        <dbReference type="ARBA" id="ARBA00022475"/>
    </source>
</evidence>
<dbReference type="InterPro" id="IPR036772">
    <property type="entry name" value="SRCR-like_dom_sf"/>
</dbReference>
<feature type="transmembrane region" description="Helical" evidence="15">
    <location>
        <begin position="129"/>
        <end position="150"/>
    </location>
</feature>
<feature type="disulfide bond" evidence="12">
    <location>
        <begin position="887"/>
        <end position="951"/>
    </location>
</feature>
<evidence type="ECO:0000256" key="5">
    <source>
        <dbReference type="ARBA" id="ARBA00022692"/>
    </source>
</evidence>
<accession>A0A3M0K316</accession>
<feature type="disulfide bond" evidence="12">
    <location>
        <begin position="677"/>
        <end position="741"/>
    </location>
</feature>
<feature type="region of interest" description="Disordered" evidence="14">
    <location>
        <begin position="1046"/>
        <end position="1166"/>
    </location>
</feature>
<dbReference type="PROSITE" id="PS00420">
    <property type="entry name" value="SRCR_1"/>
    <property type="match status" value="2"/>
</dbReference>
<dbReference type="FunFam" id="3.10.250.10:FF:000002">
    <property type="entry name" value="Scavenger receptor cysteine-rich type 1 protein M130"/>
    <property type="match status" value="2"/>
</dbReference>
<dbReference type="Pfam" id="PF00530">
    <property type="entry name" value="SRCR"/>
    <property type="match status" value="7"/>
</dbReference>
<dbReference type="PRINTS" id="PR00258">
    <property type="entry name" value="SPERACTRCPTR"/>
</dbReference>
<evidence type="ECO:0000256" key="11">
    <source>
        <dbReference type="ARBA" id="ARBA00023180"/>
    </source>
</evidence>